<evidence type="ECO:0000259" key="6">
    <source>
        <dbReference type="Pfam" id="PF10312"/>
    </source>
</evidence>
<feature type="region of interest" description="Disordered" evidence="4">
    <location>
        <begin position="335"/>
        <end position="364"/>
    </location>
</feature>
<dbReference type="InterPro" id="IPR019134">
    <property type="entry name" value="Cactin_C"/>
</dbReference>
<dbReference type="PANTHER" id="PTHR21737">
    <property type="entry name" value="POLYGLUTAMINE BINDING PROTEIN 1/MARVEL MEMBRANE-ASSOCIATING DOMAIN CONTAINING 3"/>
    <property type="match status" value="1"/>
</dbReference>
<dbReference type="Pfam" id="PF09732">
    <property type="entry name" value="CactinC_cactus"/>
    <property type="match status" value="1"/>
</dbReference>
<dbReference type="Proteomes" id="UP000270296">
    <property type="component" value="Unassembled WGS sequence"/>
</dbReference>
<reference evidence="7 8" key="2">
    <citation type="submission" date="2018-11" db="EMBL/GenBank/DDBJ databases">
        <authorList>
            <consortium name="Pathogen Informatics"/>
        </authorList>
    </citation>
    <scope>NUCLEOTIDE SEQUENCE [LARGE SCALE GENOMIC DNA]</scope>
</reference>
<evidence type="ECO:0000313" key="8">
    <source>
        <dbReference type="Proteomes" id="UP000270296"/>
    </source>
</evidence>
<dbReference type="OrthoDB" id="265955at2759"/>
<dbReference type="InterPro" id="IPR018816">
    <property type="entry name" value="Cactin_central"/>
</dbReference>
<evidence type="ECO:0000256" key="1">
    <source>
        <dbReference type="ARBA" id="ARBA00006895"/>
    </source>
</evidence>
<evidence type="ECO:0000313" key="7">
    <source>
        <dbReference type="EMBL" id="VDO94157.1"/>
    </source>
</evidence>
<organism evidence="9">
    <name type="scientific">Soboliphyme baturini</name>
    <dbReference type="NCBI Taxonomy" id="241478"/>
    <lineage>
        <taxon>Eukaryota</taxon>
        <taxon>Metazoa</taxon>
        <taxon>Ecdysozoa</taxon>
        <taxon>Nematoda</taxon>
        <taxon>Enoplea</taxon>
        <taxon>Dorylaimia</taxon>
        <taxon>Dioctophymatida</taxon>
        <taxon>Dioctophymatoidea</taxon>
        <taxon>Soboliphymatidae</taxon>
        <taxon>Soboliphyme</taxon>
    </lineage>
</organism>
<accession>A0A183ICN1</accession>
<dbReference type="Pfam" id="PF10312">
    <property type="entry name" value="Cactin_mid"/>
    <property type="match status" value="1"/>
</dbReference>
<name>A0A183ICN1_9BILA</name>
<dbReference type="SMART" id="SM01050">
    <property type="entry name" value="CactinC_cactus"/>
    <property type="match status" value="1"/>
</dbReference>
<evidence type="ECO:0000313" key="9">
    <source>
        <dbReference type="WBParaSite" id="SBAD_0000143401-mRNA-1"/>
    </source>
</evidence>
<dbReference type="GO" id="GO:0045292">
    <property type="term" value="P:mRNA cis splicing, via spliceosome"/>
    <property type="evidence" value="ECO:0007669"/>
    <property type="project" value="TreeGrafter"/>
</dbReference>
<comment type="similarity">
    <text evidence="1">Belongs to the CACTIN family.</text>
</comment>
<feature type="domain" description="Splicing factor cactin central" evidence="6">
    <location>
        <begin position="131"/>
        <end position="322"/>
    </location>
</feature>
<evidence type="ECO:0000256" key="3">
    <source>
        <dbReference type="SAM" id="Coils"/>
    </source>
</evidence>
<feature type="coiled-coil region" evidence="3">
    <location>
        <begin position="98"/>
        <end position="132"/>
    </location>
</feature>
<proteinExistence type="inferred from homology"/>
<dbReference type="EMBL" id="UZAM01006807">
    <property type="protein sequence ID" value="VDO94157.1"/>
    <property type="molecule type" value="Genomic_DNA"/>
</dbReference>
<dbReference type="GO" id="GO:0005681">
    <property type="term" value="C:spliceosomal complex"/>
    <property type="evidence" value="ECO:0007669"/>
    <property type="project" value="TreeGrafter"/>
</dbReference>
<reference evidence="9" key="1">
    <citation type="submission" date="2016-06" db="UniProtKB">
        <authorList>
            <consortium name="WormBaseParasite"/>
        </authorList>
    </citation>
    <scope>IDENTIFICATION</scope>
</reference>
<protein>
    <recommendedName>
        <fullName evidence="2">Splicing factor Cactin</fullName>
    </recommendedName>
</protein>
<evidence type="ECO:0000259" key="5">
    <source>
        <dbReference type="Pfam" id="PF09732"/>
    </source>
</evidence>
<dbReference type="AlphaFoldDB" id="A0A183ICN1"/>
<gene>
    <name evidence="7" type="ORF">SBAD_LOCUS1375</name>
</gene>
<sequence>MTSGAGKMVDDAESRRKQKILMKLLETPEEKRARRLAKKLAKEQRRKQELGWGEECLGYSNADNPFGDSNLTQPFSWQKKLVKDGLADLDARKICSISREKLEKNKRELEKIRQMRQEREAQKAEWEMMQRDRENQQFVEWSKQEDRFHLEQARLRSQIRIQEGRAKPIDLLARYINQDDEEYDNLDFEMHEPYTYLVSFEIRDYEDLLEDIKIYRALEGDKNDEFWSDITVIAEDELKRQKNAASSDVMFMEDRREGIHATVRDDISIILKGKSREQLNLLERQIMRKIRCGEEGIDVGYWETLLGQLKAHMARARLRERHQAMLRKKLERLKQEQFASDGTSAPVEDEASAESSTCPAYDMPVQPSADIPVQKESSEVEKDGCSATSYMEDCYSPPYLKEEALPHGIEILDPLDDLHCLQFSREQQRLTGVATSQKDAVMEAEARKGMTSDELSFSIEAPLAQKTYLWSDKYRPRKPRYFNRVHTGFEWNKYNQTHYDLDNAPPKIVQGYVIFQIFYPDLLDSSKTPEFAVISCKRDIDFVVLKFHAGPPYEVGEDKCWCLIWLIISDIAFKIVNREWEVSHKKGYRCQFQNGIFQLWFHFKKYRYRR</sequence>
<keyword evidence="8" id="KW-1185">Reference proteome</keyword>
<dbReference type="WBParaSite" id="SBAD_0000143401-mRNA-1">
    <property type="protein sequence ID" value="SBAD_0000143401-mRNA-1"/>
    <property type="gene ID" value="SBAD_0000143401"/>
</dbReference>
<feature type="domain" description="Splicing factor Cactin C-terminal" evidence="5">
    <location>
        <begin position="470"/>
        <end position="610"/>
    </location>
</feature>
<dbReference type="PANTHER" id="PTHR21737:SF4">
    <property type="entry name" value="SPLICING FACTOR CACTIN"/>
    <property type="match status" value="1"/>
</dbReference>
<dbReference type="GO" id="GO:0005737">
    <property type="term" value="C:cytoplasm"/>
    <property type="evidence" value="ECO:0007669"/>
    <property type="project" value="TreeGrafter"/>
</dbReference>
<keyword evidence="3" id="KW-0175">Coiled coil</keyword>
<evidence type="ECO:0000256" key="4">
    <source>
        <dbReference type="SAM" id="MobiDB-lite"/>
    </source>
</evidence>
<evidence type="ECO:0000256" key="2">
    <source>
        <dbReference type="ARBA" id="ARBA00034534"/>
    </source>
</evidence>